<protein>
    <submittedName>
        <fullName evidence="2">H-type lectin domain-containing protein</fullName>
    </submittedName>
</protein>
<dbReference type="RefSeq" id="WP_386805716.1">
    <property type="nucleotide sequence ID" value="NZ_JBHTMU010000040.1"/>
</dbReference>
<sequence length="116" mass="13103">MKLLNAHLVGVDQGTVEVFSDFKNGGEMWTGHGARERRREVRFSSPFRSPPSVQLSLALWDMDSNANVRADIAAESVTATGFEIVFRTWGDTRVARVRMAWIAIGEVQSEDDWQLY</sequence>
<dbReference type="Proteomes" id="UP001597135">
    <property type="component" value="Unassembled WGS sequence"/>
</dbReference>
<evidence type="ECO:0000313" key="3">
    <source>
        <dbReference type="Proteomes" id="UP001597135"/>
    </source>
</evidence>
<dbReference type="Gene3D" id="2.60.40.2080">
    <property type="match status" value="1"/>
</dbReference>
<gene>
    <name evidence="2" type="ORF">ACFQ4E_17135</name>
</gene>
<accession>A0ABW3ZMF7</accession>
<dbReference type="InterPro" id="IPR037221">
    <property type="entry name" value="H-type_lectin_dom_sf"/>
</dbReference>
<evidence type="ECO:0000313" key="2">
    <source>
        <dbReference type="EMBL" id="MFD1344158.1"/>
    </source>
</evidence>
<dbReference type="InterPro" id="IPR052487">
    <property type="entry name" value="Galactose-binding_lectin"/>
</dbReference>
<organism evidence="2 3">
    <name type="scientific">Litorisediminicola beolgyonensis</name>
    <dbReference type="NCBI Taxonomy" id="1173614"/>
    <lineage>
        <taxon>Bacteria</taxon>
        <taxon>Pseudomonadati</taxon>
        <taxon>Pseudomonadota</taxon>
        <taxon>Alphaproteobacteria</taxon>
        <taxon>Rhodobacterales</taxon>
        <taxon>Paracoccaceae</taxon>
        <taxon>Litorisediminicola</taxon>
    </lineage>
</organism>
<dbReference type="SUPFAM" id="SSF141086">
    <property type="entry name" value="Agglutinin HPA-like"/>
    <property type="match status" value="1"/>
</dbReference>
<comment type="caution">
    <text evidence="2">The sequence shown here is derived from an EMBL/GenBank/DDBJ whole genome shotgun (WGS) entry which is preliminary data.</text>
</comment>
<evidence type="ECO:0000259" key="1">
    <source>
        <dbReference type="Pfam" id="PF09458"/>
    </source>
</evidence>
<dbReference type="Pfam" id="PF09458">
    <property type="entry name" value="H_lectin"/>
    <property type="match status" value="1"/>
</dbReference>
<dbReference type="EMBL" id="JBHTMU010000040">
    <property type="protein sequence ID" value="MFD1344158.1"/>
    <property type="molecule type" value="Genomic_DNA"/>
</dbReference>
<reference evidence="3" key="1">
    <citation type="journal article" date="2019" name="Int. J. Syst. Evol. Microbiol.">
        <title>The Global Catalogue of Microorganisms (GCM) 10K type strain sequencing project: providing services to taxonomists for standard genome sequencing and annotation.</title>
        <authorList>
            <consortium name="The Broad Institute Genomics Platform"/>
            <consortium name="The Broad Institute Genome Sequencing Center for Infectious Disease"/>
            <person name="Wu L."/>
            <person name="Ma J."/>
        </authorList>
    </citation>
    <scope>NUCLEOTIDE SEQUENCE [LARGE SCALE GENOMIC DNA]</scope>
    <source>
        <strain evidence="3">CCUG 62953</strain>
    </source>
</reference>
<keyword evidence="3" id="KW-1185">Reference proteome</keyword>
<dbReference type="PANTHER" id="PTHR46938">
    <property type="entry name" value="DISCOIDIN-1 SUBUNIT A-RELATED-RELATED"/>
    <property type="match status" value="1"/>
</dbReference>
<proteinExistence type="predicted"/>
<feature type="domain" description="H-type lectin" evidence="1">
    <location>
        <begin position="39"/>
        <end position="104"/>
    </location>
</feature>
<name>A0ABW3ZMF7_9RHOB</name>
<dbReference type="InterPro" id="IPR019019">
    <property type="entry name" value="H-type_lectin_domain"/>
</dbReference>